<evidence type="ECO:0000259" key="3">
    <source>
        <dbReference type="Pfam" id="PF08574"/>
    </source>
</evidence>
<dbReference type="EMBL" id="JAPDRL010000015">
    <property type="protein sequence ID" value="KAJ9666982.1"/>
    <property type="molecule type" value="Genomic_DNA"/>
</dbReference>
<gene>
    <name evidence="4" type="ORF">H2201_002815</name>
</gene>
<feature type="compositionally biased region" description="Polar residues" evidence="2">
    <location>
        <begin position="134"/>
        <end position="144"/>
    </location>
</feature>
<comment type="similarity">
    <text evidence="1">Belongs to the IWR1/SLC7A6OS family.</text>
</comment>
<feature type="compositionally biased region" description="Acidic residues" evidence="2">
    <location>
        <begin position="304"/>
        <end position="323"/>
    </location>
</feature>
<protein>
    <recommendedName>
        <fullName evidence="3">Transcription factor Iwr1 domain-containing protein</fullName>
    </recommendedName>
</protein>
<proteinExistence type="inferred from homology"/>
<dbReference type="Pfam" id="PF08574">
    <property type="entry name" value="Iwr1"/>
    <property type="match status" value="1"/>
</dbReference>
<feature type="compositionally biased region" description="Acidic residues" evidence="2">
    <location>
        <begin position="330"/>
        <end position="341"/>
    </location>
</feature>
<organism evidence="4 5">
    <name type="scientific">Coniosporium apollinis</name>
    <dbReference type="NCBI Taxonomy" id="61459"/>
    <lineage>
        <taxon>Eukaryota</taxon>
        <taxon>Fungi</taxon>
        <taxon>Dikarya</taxon>
        <taxon>Ascomycota</taxon>
        <taxon>Pezizomycotina</taxon>
        <taxon>Dothideomycetes</taxon>
        <taxon>Dothideomycetes incertae sedis</taxon>
        <taxon>Coniosporium</taxon>
    </lineage>
</organism>
<sequence>MSQLPPQTVTVKRKRDEEAVDTLIVENQTRGEVKRRVAPGYIFRRQDAPQRTTSHQVNNGVPVIRTTLPGQESVLDRQLRTPAATTPEFSSASAHRRFHLSGSAPIDSPRISANGATKREGPVFTEKRRPAIPTSKTLNHQQPVRRNLDREERDIDMTASPLRRPGSTTRLKPRGSKESIDSHNSVAITPNEPPPSQLLAEMERFAAEVESSDVQSTLANGQHSLSKLKYKPKAPPLRYKDRHPDTVMIEMDTEMMDVDSDEGDFVYDTYVREPDTAVSIDEMNGNIGILVITEEDQEVWESYIDDDDSDKDWNSEEEDENAEDYYGADYPEDEVDSDDERDVGAYKYRHGASDDEEFDSDTGAWSDEGEDLSYPWRQRA</sequence>
<accession>A0ABQ9P3N0</accession>
<dbReference type="PANTHER" id="PTHR28063:SF1">
    <property type="entry name" value="RNA POLYMERASE II NUCLEAR LOCALIZATION PROTEIN IWR1"/>
    <property type="match status" value="1"/>
</dbReference>
<evidence type="ECO:0000313" key="4">
    <source>
        <dbReference type="EMBL" id="KAJ9666982.1"/>
    </source>
</evidence>
<evidence type="ECO:0000256" key="2">
    <source>
        <dbReference type="SAM" id="MobiDB-lite"/>
    </source>
</evidence>
<comment type="caution">
    <text evidence="4">The sequence shown here is derived from an EMBL/GenBank/DDBJ whole genome shotgun (WGS) entry which is preliminary data.</text>
</comment>
<feature type="region of interest" description="Disordered" evidence="2">
    <location>
        <begin position="304"/>
        <end position="380"/>
    </location>
</feature>
<evidence type="ECO:0000313" key="5">
    <source>
        <dbReference type="Proteomes" id="UP001172684"/>
    </source>
</evidence>
<dbReference type="PANTHER" id="PTHR28063">
    <property type="entry name" value="RNA POLYMERASE II NUCLEAR LOCALIZATION PROTEIN IWR1"/>
    <property type="match status" value="1"/>
</dbReference>
<reference evidence="4" key="1">
    <citation type="submission" date="2022-10" db="EMBL/GenBank/DDBJ databases">
        <title>Culturing micro-colonial fungi from biological soil crusts in the Mojave desert and describing Neophaeococcomyces mojavensis, and introducing the new genera and species Taxawa tesnikishii.</title>
        <authorList>
            <person name="Kurbessoian T."/>
            <person name="Stajich J.E."/>
        </authorList>
    </citation>
    <scope>NUCLEOTIDE SEQUENCE</scope>
    <source>
        <strain evidence="4">TK_1</strain>
    </source>
</reference>
<feature type="region of interest" description="Disordered" evidence="2">
    <location>
        <begin position="102"/>
        <end position="192"/>
    </location>
</feature>
<evidence type="ECO:0000256" key="1">
    <source>
        <dbReference type="ARBA" id="ARBA00010218"/>
    </source>
</evidence>
<feature type="compositionally biased region" description="Basic and acidic residues" evidence="2">
    <location>
        <begin position="146"/>
        <end position="156"/>
    </location>
</feature>
<keyword evidence="5" id="KW-1185">Reference proteome</keyword>
<name>A0ABQ9P3N0_9PEZI</name>
<dbReference type="Proteomes" id="UP001172684">
    <property type="component" value="Unassembled WGS sequence"/>
</dbReference>
<feature type="domain" description="Transcription factor Iwr1" evidence="3">
    <location>
        <begin position="264"/>
        <end position="334"/>
    </location>
</feature>
<dbReference type="InterPro" id="IPR013883">
    <property type="entry name" value="TF_Iwr1_dom"/>
</dbReference>
<feature type="compositionally biased region" description="Basic and acidic residues" evidence="2">
    <location>
        <begin position="117"/>
        <end position="129"/>
    </location>
</feature>
<dbReference type="InterPro" id="IPR040150">
    <property type="entry name" value="Iwr1"/>
</dbReference>